<feature type="transmembrane region" description="Helical" evidence="1">
    <location>
        <begin position="6"/>
        <end position="24"/>
    </location>
</feature>
<sequence>MLSPMMTVFVLAVLWLIVVVPMLVRRNDERRRERSVAGFGAMMRALGRGARDDARPEIFVPRERRVATAAPARRPVPAAQEALMYPVDRSELSAARMQMMARRRRSLGILGVGTVLFAALGLLAGGLLWLLFAAFAAGLGGYLMFLRNQAMRDRDRRENRLQHAVVRRGAGYDATEELDRFEDAPESLVRIDDDDIELHNLDTIDLTGVYNEEAALHAATQRRAS</sequence>
<keyword evidence="1" id="KW-1133">Transmembrane helix</keyword>
<keyword evidence="3" id="KW-1185">Reference proteome</keyword>
<evidence type="ECO:0000256" key="1">
    <source>
        <dbReference type="SAM" id="Phobius"/>
    </source>
</evidence>
<name>A0ABY7JY29_9ACTN</name>
<keyword evidence="1" id="KW-0472">Membrane</keyword>
<reference evidence="2" key="1">
    <citation type="submission" date="2022-05" db="EMBL/GenBank/DDBJ databases">
        <title>Jatrophihabitans sp. SB3-54 whole genome sequence.</title>
        <authorList>
            <person name="Suh M.K."/>
            <person name="Eom M.K."/>
            <person name="Kim J.S."/>
            <person name="Kim H.S."/>
            <person name="Do H.E."/>
            <person name="Shin Y.K."/>
            <person name="Lee J.-S."/>
        </authorList>
    </citation>
    <scope>NUCLEOTIDE SEQUENCE</scope>
    <source>
        <strain evidence="2">SB3-54</strain>
    </source>
</reference>
<dbReference type="Proteomes" id="UP001164693">
    <property type="component" value="Chromosome"/>
</dbReference>
<dbReference type="RefSeq" id="WP_269442329.1">
    <property type="nucleotide sequence ID" value="NZ_CP097463.1"/>
</dbReference>
<feature type="transmembrane region" description="Helical" evidence="1">
    <location>
        <begin position="129"/>
        <end position="146"/>
    </location>
</feature>
<keyword evidence="1" id="KW-0812">Transmembrane</keyword>
<accession>A0ABY7JY29</accession>
<gene>
    <name evidence="2" type="ORF">M6B22_14820</name>
</gene>
<evidence type="ECO:0000313" key="3">
    <source>
        <dbReference type="Proteomes" id="UP001164693"/>
    </source>
</evidence>
<dbReference type="EMBL" id="CP097463">
    <property type="protein sequence ID" value="WAX55806.1"/>
    <property type="molecule type" value="Genomic_DNA"/>
</dbReference>
<evidence type="ECO:0000313" key="2">
    <source>
        <dbReference type="EMBL" id="WAX55806.1"/>
    </source>
</evidence>
<proteinExistence type="predicted"/>
<feature type="transmembrane region" description="Helical" evidence="1">
    <location>
        <begin position="106"/>
        <end position="123"/>
    </location>
</feature>
<evidence type="ECO:0008006" key="4">
    <source>
        <dbReference type="Google" id="ProtNLM"/>
    </source>
</evidence>
<organism evidence="2 3">
    <name type="scientific">Jatrophihabitans cynanchi</name>
    <dbReference type="NCBI Taxonomy" id="2944128"/>
    <lineage>
        <taxon>Bacteria</taxon>
        <taxon>Bacillati</taxon>
        <taxon>Actinomycetota</taxon>
        <taxon>Actinomycetes</taxon>
        <taxon>Jatrophihabitantales</taxon>
        <taxon>Jatrophihabitantaceae</taxon>
        <taxon>Jatrophihabitans</taxon>
    </lineage>
</organism>
<protein>
    <recommendedName>
        <fullName evidence="4">Transmembrane protein</fullName>
    </recommendedName>
</protein>